<dbReference type="Proteomes" id="UP000030003">
    <property type="component" value="Unassembled WGS sequence"/>
</dbReference>
<comment type="function">
    <text evidence="1 10">Controls the rotational direction of flagella during chemotaxis.</text>
</comment>
<dbReference type="GO" id="GO:0006935">
    <property type="term" value="P:chemotaxis"/>
    <property type="evidence" value="ECO:0007669"/>
    <property type="project" value="UniProtKB-KW"/>
</dbReference>
<dbReference type="eggNOG" id="COG1580">
    <property type="taxonomic scope" value="Bacteria"/>
</dbReference>
<evidence type="ECO:0000256" key="7">
    <source>
        <dbReference type="ARBA" id="ARBA00022779"/>
    </source>
</evidence>
<evidence type="ECO:0000256" key="3">
    <source>
        <dbReference type="ARBA" id="ARBA00008281"/>
    </source>
</evidence>
<keyword evidence="6" id="KW-0812">Transmembrane</keyword>
<dbReference type="PANTHER" id="PTHR35091">
    <property type="entry name" value="FLAGELLAR PROTEIN FLIL"/>
    <property type="match status" value="1"/>
</dbReference>
<evidence type="ECO:0000256" key="10">
    <source>
        <dbReference type="RuleBase" id="RU364125"/>
    </source>
</evidence>
<keyword evidence="8" id="KW-1133">Transmembrane helix</keyword>
<dbReference type="Pfam" id="PF03748">
    <property type="entry name" value="FliL"/>
    <property type="match status" value="1"/>
</dbReference>
<evidence type="ECO:0000256" key="8">
    <source>
        <dbReference type="ARBA" id="ARBA00022989"/>
    </source>
</evidence>
<protein>
    <recommendedName>
        <fullName evidence="10">Flagellar protein FliL</fullName>
    </recommendedName>
</protein>
<dbReference type="GO" id="GO:0009425">
    <property type="term" value="C:bacterial-type flagellum basal body"/>
    <property type="evidence" value="ECO:0007669"/>
    <property type="project" value="InterPro"/>
</dbReference>
<keyword evidence="10" id="KW-0997">Cell inner membrane</keyword>
<dbReference type="GO" id="GO:0071978">
    <property type="term" value="P:bacterial-type flagellum-dependent swarming motility"/>
    <property type="evidence" value="ECO:0007669"/>
    <property type="project" value="TreeGrafter"/>
</dbReference>
<keyword evidence="5 10" id="KW-0145">Chemotaxis</keyword>
<keyword evidence="11" id="KW-0969">Cilium</keyword>
<dbReference type="STRING" id="1385515.GCA_000423325_00962"/>
<evidence type="ECO:0000256" key="2">
    <source>
        <dbReference type="ARBA" id="ARBA00004162"/>
    </source>
</evidence>
<keyword evidence="4" id="KW-1003">Cell membrane</keyword>
<comment type="caution">
    <text evidence="11">The sequence shown here is derived from an EMBL/GenBank/DDBJ whole genome shotgun (WGS) entry which is preliminary data.</text>
</comment>
<dbReference type="InterPro" id="IPR005503">
    <property type="entry name" value="FliL"/>
</dbReference>
<evidence type="ECO:0000313" key="11">
    <source>
        <dbReference type="EMBL" id="KGO97666.1"/>
    </source>
</evidence>
<dbReference type="EMBL" id="AVBH01000249">
    <property type="protein sequence ID" value="KGO97666.1"/>
    <property type="molecule type" value="Genomic_DNA"/>
</dbReference>
<sequence>MSKQAPATPAPKASKLPWILVAVLLAALAGTGAWAWFSRADAQPAPAEGTEGEDGVRAPVGGKRGPAIYFALDPAFVVNLADPDMVRYLQADVQLMTRDAATAAAIELHAPAIRNRLLLMFGDQTVAALSQRSARERLQETGRDEVRAVLEAEGAPADVEAFYFTSFVTQ</sequence>
<comment type="similarity">
    <text evidence="3 10">Belongs to the FliL family.</text>
</comment>
<evidence type="ECO:0000256" key="9">
    <source>
        <dbReference type="ARBA" id="ARBA00023136"/>
    </source>
</evidence>
<dbReference type="AlphaFoldDB" id="A0A0A0M919"/>
<organism evidence="11 12">
    <name type="scientific">Lysobacter defluvii IMMIB APB-9 = DSM 18482</name>
    <dbReference type="NCBI Taxonomy" id="1385515"/>
    <lineage>
        <taxon>Bacteria</taxon>
        <taxon>Pseudomonadati</taxon>
        <taxon>Pseudomonadota</taxon>
        <taxon>Gammaproteobacteria</taxon>
        <taxon>Lysobacterales</taxon>
        <taxon>Lysobacteraceae</taxon>
        <taxon>Novilysobacter</taxon>
    </lineage>
</organism>
<gene>
    <name evidence="11" type="ORF">N791_08580</name>
</gene>
<evidence type="ECO:0000256" key="6">
    <source>
        <dbReference type="ARBA" id="ARBA00022692"/>
    </source>
</evidence>
<name>A0A0A0M919_9GAMM</name>
<evidence type="ECO:0000256" key="1">
    <source>
        <dbReference type="ARBA" id="ARBA00002254"/>
    </source>
</evidence>
<keyword evidence="12" id="KW-1185">Reference proteome</keyword>
<evidence type="ECO:0000256" key="4">
    <source>
        <dbReference type="ARBA" id="ARBA00022475"/>
    </source>
</evidence>
<dbReference type="RefSeq" id="WP_027069419.1">
    <property type="nucleotide sequence ID" value="NZ_AUHT01000006.1"/>
</dbReference>
<proteinExistence type="inferred from homology"/>
<keyword evidence="11" id="KW-0966">Cell projection</keyword>
<keyword evidence="11" id="KW-0282">Flagellum</keyword>
<keyword evidence="9 10" id="KW-0472">Membrane</keyword>
<evidence type="ECO:0000256" key="5">
    <source>
        <dbReference type="ARBA" id="ARBA00022500"/>
    </source>
</evidence>
<comment type="subcellular location">
    <subcellularLocation>
        <location evidence="10">Cell inner membrane</location>
    </subcellularLocation>
    <subcellularLocation>
        <location evidence="2">Cell membrane</location>
        <topology evidence="2">Single-pass membrane protein</topology>
    </subcellularLocation>
</comment>
<reference evidence="11 12" key="1">
    <citation type="submission" date="2013-08" db="EMBL/GenBank/DDBJ databases">
        <title>Genomic analysis of Lysobacter defluvii.</title>
        <authorList>
            <person name="Wang Q."/>
            <person name="Wang G."/>
        </authorList>
    </citation>
    <scope>NUCLEOTIDE SEQUENCE [LARGE SCALE GENOMIC DNA]</scope>
    <source>
        <strain evidence="11 12">IMMIB APB-9</strain>
    </source>
</reference>
<accession>A0A0A0M919</accession>
<dbReference type="PANTHER" id="PTHR35091:SF2">
    <property type="entry name" value="FLAGELLAR PROTEIN FLIL"/>
    <property type="match status" value="1"/>
</dbReference>
<evidence type="ECO:0000313" key="12">
    <source>
        <dbReference type="Proteomes" id="UP000030003"/>
    </source>
</evidence>
<dbReference type="GO" id="GO:0005886">
    <property type="term" value="C:plasma membrane"/>
    <property type="evidence" value="ECO:0007669"/>
    <property type="project" value="UniProtKB-SubCell"/>
</dbReference>
<keyword evidence="7 10" id="KW-0283">Flagellar rotation</keyword>